<feature type="compositionally biased region" description="Basic residues" evidence="1">
    <location>
        <begin position="133"/>
        <end position="147"/>
    </location>
</feature>
<dbReference type="Proteomes" id="UP000440732">
    <property type="component" value="Unassembled WGS sequence"/>
</dbReference>
<evidence type="ECO:0000313" key="5">
    <source>
        <dbReference type="EMBL" id="KAE9093940.1"/>
    </source>
</evidence>
<dbReference type="EMBL" id="QXFX01001239">
    <property type="protein sequence ID" value="KAE9093940.1"/>
    <property type="molecule type" value="Genomic_DNA"/>
</dbReference>
<evidence type="ECO:0000313" key="19">
    <source>
        <dbReference type="Proteomes" id="UP000488956"/>
    </source>
</evidence>
<organism evidence="2 11">
    <name type="scientific">Phytophthora fragariae</name>
    <dbReference type="NCBI Taxonomy" id="53985"/>
    <lineage>
        <taxon>Eukaryota</taxon>
        <taxon>Sar</taxon>
        <taxon>Stramenopiles</taxon>
        <taxon>Oomycota</taxon>
        <taxon>Peronosporomycetes</taxon>
        <taxon>Peronosporales</taxon>
        <taxon>Peronosporaceae</taxon>
        <taxon>Phytophthora</taxon>
    </lineage>
</organism>
<gene>
    <name evidence="10" type="ORF">PF001_g15766</name>
    <name evidence="8" type="ORF">PF002_g19103</name>
    <name evidence="9" type="ORF">PF004_g13792</name>
    <name evidence="7" type="ORF">PF005_g17837</name>
    <name evidence="6" type="ORF">PF006_g16900</name>
    <name evidence="4" type="ORF">PF007_g17954</name>
    <name evidence="2" type="ORF">PF009_g15229</name>
    <name evidence="5" type="ORF">PF010_g17291</name>
    <name evidence="3" type="ORF">PF011_g16730</name>
</gene>
<dbReference type="Proteomes" id="UP000441208">
    <property type="component" value="Unassembled WGS sequence"/>
</dbReference>
<dbReference type="Proteomes" id="UP000437068">
    <property type="component" value="Unassembled WGS sequence"/>
</dbReference>
<dbReference type="EMBL" id="QXGB01001255">
    <property type="protein sequence ID" value="KAE9194059.1"/>
    <property type="molecule type" value="Genomic_DNA"/>
</dbReference>
<evidence type="ECO:0000313" key="10">
    <source>
        <dbReference type="EMBL" id="KAE9298788.1"/>
    </source>
</evidence>
<evidence type="ECO:0000313" key="3">
    <source>
        <dbReference type="EMBL" id="KAE8994456.1"/>
    </source>
</evidence>
<evidence type="ECO:0000313" key="15">
    <source>
        <dbReference type="Proteomes" id="UP000440732"/>
    </source>
</evidence>
<reference evidence="11 12" key="1">
    <citation type="submission" date="2018-08" db="EMBL/GenBank/DDBJ databases">
        <title>Genomic investigation of the strawberry pathogen Phytophthora fragariae indicates pathogenicity is determined by transcriptional variation in three key races.</title>
        <authorList>
            <person name="Adams T.M."/>
            <person name="Armitage A.D."/>
            <person name="Sobczyk M.K."/>
            <person name="Bates H.J."/>
            <person name="Dunwell J.M."/>
            <person name="Nellist C.F."/>
            <person name="Harrison R.J."/>
        </authorList>
    </citation>
    <scope>NUCLEOTIDE SEQUENCE [LARGE SCALE GENOMIC DNA]</scope>
    <source>
        <strain evidence="10 13">A4</strain>
        <strain evidence="8 14">BC-1</strain>
        <strain evidence="9 18">BC-23</strain>
        <strain evidence="7 12">NOV-27</strain>
        <strain evidence="6 15">NOV-5</strain>
        <strain evidence="4 16">NOV-71</strain>
        <strain evidence="2 11">NOV-9</strain>
        <strain evidence="5 19">ONT-3</strain>
        <strain evidence="3 17">SCRP245</strain>
    </source>
</reference>
<evidence type="ECO:0000313" key="4">
    <source>
        <dbReference type="EMBL" id="KAE9093904.1"/>
    </source>
</evidence>
<dbReference type="Proteomes" id="UP000440367">
    <property type="component" value="Unassembled WGS sequence"/>
</dbReference>
<evidence type="ECO:0000313" key="13">
    <source>
        <dbReference type="Proteomes" id="UP000437068"/>
    </source>
</evidence>
<dbReference type="EMBL" id="QXGE01001043">
    <property type="protein sequence ID" value="KAE9298788.1"/>
    <property type="molecule type" value="Genomic_DNA"/>
</dbReference>
<dbReference type="OrthoDB" id="153029at2759"/>
<accession>A0A6A3EQX9</accession>
<feature type="compositionally biased region" description="Acidic residues" evidence="1">
    <location>
        <begin position="425"/>
        <end position="435"/>
    </location>
</feature>
<dbReference type="Proteomes" id="UP000476176">
    <property type="component" value="Unassembled WGS sequence"/>
</dbReference>
<sequence>MTQNDRPLVSGRVFWRLIWPKLEAAGWESGLARDLEVGCRIYKPGMKACRKTAQPGEDFFLYNDYDHRLLDYILETGLVSAEDIWTPSISETQVQEHAEPPVIVPVAAIAAETAPAVGGPPVKKKGRAATPKKTPKTSKKVKRKRKAVPFKQLKQEMADYRTDAVETRQKTSKQKHRGAEDERVQSKPTQQAVVLGQAVESADGNGITTSSEQGANYLECVEYGTQLLHDIELHMLQLVATVSRHRRVLCGVEVQAKISGGSMDDAAELVADIQASQQDLAYEVDQLVGYLMAPTAVFGADERQRLGAQRFHPSSHEKLGFLREVNLHVMQFVATVRRRRRPFTLDGTGQSQCGAPHLLEDWNARVQSIAQLQDDLLYEANELANFKRLTVHPSYKGLHELKTPVREDGDITETDEEYAWLAAEEATEEEDEEEWVPPPPTPRGRKLNREISMREVSFP</sequence>
<evidence type="ECO:0000313" key="9">
    <source>
        <dbReference type="EMBL" id="KAE9218714.1"/>
    </source>
</evidence>
<evidence type="ECO:0000256" key="1">
    <source>
        <dbReference type="SAM" id="MobiDB-lite"/>
    </source>
</evidence>
<evidence type="ECO:0000313" key="12">
    <source>
        <dbReference type="Proteomes" id="UP000433483"/>
    </source>
</evidence>
<protein>
    <submittedName>
        <fullName evidence="2">Uncharacterized protein</fullName>
    </submittedName>
</protein>
<evidence type="ECO:0000313" key="6">
    <source>
        <dbReference type="EMBL" id="KAE9125679.1"/>
    </source>
</evidence>
<dbReference type="Proteomes" id="UP000488956">
    <property type="component" value="Unassembled WGS sequence"/>
</dbReference>
<dbReference type="AlphaFoldDB" id="A0A6A3EQX9"/>
<feature type="region of interest" description="Disordered" evidence="1">
    <location>
        <begin position="423"/>
        <end position="459"/>
    </location>
</feature>
<evidence type="ECO:0000313" key="2">
    <source>
        <dbReference type="EMBL" id="KAE8934796.1"/>
    </source>
</evidence>
<evidence type="ECO:0000313" key="11">
    <source>
        <dbReference type="Proteomes" id="UP000429523"/>
    </source>
</evidence>
<evidence type="ECO:0000313" key="14">
    <source>
        <dbReference type="Proteomes" id="UP000440367"/>
    </source>
</evidence>
<dbReference type="Proteomes" id="UP000429523">
    <property type="component" value="Unassembled WGS sequence"/>
</dbReference>
<dbReference type="EMBL" id="QXGC01000855">
    <property type="protein sequence ID" value="KAE9218714.1"/>
    <property type="molecule type" value="Genomic_DNA"/>
</dbReference>
<evidence type="ECO:0000313" key="8">
    <source>
        <dbReference type="EMBL" id="KAE9209450.1"/>
    </source>
</evidence>
<feature type="region of interest" description="Disordered" evidence="1">
    <location>
        <begin position="161"/>
        <end position="190"/>
    </location>
</feature>
<keyword evidence="12" id="KW-1185">Reference proteome</keyword>
<evidence type="ECO:0000313" key="7">
    <source>
        <dbReference type="EMBL" id="KAE9194059.1"/>
    </source>
</evidence>
<name>A0A6A3EQX9_9STRA</name>
<comment type="caution">
    <text evidence="2">The sequence shown here is derived from an EMBL/GenBank/DDBJ whole genome shotgun (WGS) entry which is preliminary data.</text>
</comment>
<evidence type="ECO:0000313" key="18">
    <source>
        <dbReference type="Proteomes" id="UP000476176"/>
    </source>
</evidence>
<dbReference type="EMBL" id="QXGD01001298">
    <property type="protein sequence ID" value="KAE9209450.1"/>
    <property type="molecule type" value="Genomic_DNA"/>
</dbReference>
<dbReference type="Proteomes" id="UP000460718">
    <property type="component" value="Unassembled WGS sequence"/>
</dbReference>
<dbReference type="Proteomes" id="UP000433483">
    <property type="component" value="Unassembled WGS sequence"/>
</dbReference>
<dbReference type="EMBL" id="QXFW01001217">
    <property type="protein sequence ID" value="KAE8994456.1"/>
    <property type="molecule type" value="Genomic_DNA"/>
</dbReference>
<proteinExistence type="predicted"/>
<feature type="region of interest" description="Disordered" evidence="1">
    <location>
        <begin position="116"/>
        <end position="147"/>
    </location>
</feature>
<evidence type="ECO:0000313" key="17">
    <source>
        <dbReference type="Proteomes" id="UP000460718"/>
    </source>
</evidence>
<evidence type="ECO:0000313" key="16">
    <source>
        <dbReference type="Proteomes" id="UP000441208"/>
    </source>
</evidence>
<dbReference type="EMBL" id="QXGA01001208">
    <property type="protein sequence ID" value="KAE9125679.1"/>
    <property type="molecule type" value="Genomic_DNA"/>
</dbReference>
<dbReference type="EMBL" id="QXFZ01001253">
    <property type="protein sequence ID" value="KAE9093904.1"/>
    <property type="molecule type" value="Genomic_DNA"/>
</dbReference>
<dbReference type="EMBL" id="QXGF01000869">
    <property type="protein sequence ID" value="KAE8934796.1"/>
    <property type="molecule type" value="Genomic_DNA"/>
</dbReference>